<gene>
    <name evidence="2" type="ORF">CDD82_2604</name>
</gene>
<feature type="region of interest" description="Disordered" evidence="1">
    <location>
        <begin position="251"/>
        <end position="275"/>
    </location>
</feature>
<accession>A0A2C5X723</accession>
<protein>
    <submittedName>
        <fullName evidence="2">Uncharacterized protein</fullName>
    </submittedName>
</protein>
<keyword evidence="3" id="KW-1185">Reference proteome</keyword>
<comment type="caution">
    <text evidence="2">The sequence shown here is derived from an EMBL/GenBank/DDBJ whole genome shotgun (WGS) entry which is preliminary data.</text>
</comment>
<organism evidence="2 3">
    <name type="scientific">Ophiocordyceps australis</name>
    <dbReference type="NCBI Taxonomy" id="1399860"/>
    <lineage>
        <taxon>Eukaryota</taxon>
        <taxon>Fungi</taxon>
        <taxon>Dikarya</taxon>
        <taxon>Ascomycota</taxon>
        <taxon>Pezizomycotina</taxon>
        <taxon>Sordariomycetes</taxon>
        <taxon>Hypocreomycetidae</taxon>
        <taxon>Hypocreales</taxon>
        <taxon>Ophiocordycipitaceae</taxon>
        <taxon>Ophiocordyceps</taxon>
    </lineage>
</organism>
<evidence type="ECO:0000313" key="2">
    <source>
        <dbReference type="EMBL" id="PHH58939.1"/>
    </source>
</evidence>
<sequence length="275" mass="29444">MVGRSICVSPPGYESFSLPETSTLEYPSPTVPAAMFTSWRLATPESTNTAFTTSWYTPTLGLEADEPFITNTVVFLTPSKPLDEPGGADGCGVPDEAWDDLDWDHMSDACRSLIESQCFPEPGETSLPVGDFVKECLQPVVVEDEEGVDEAWPSNHCQDSGAGCHSRGVMSHSVNHLPKGNHLLANFSISSNSTATHAIGTNLLTLNSTAAYTNGTHTLSKVLMSINSTATYPVVANASLTKVSIPSTSMTPHARGNYSIRPAAKHGAPRRTRLF</sequence>
<proteinExistence type="predicted"/>
<reference evidence="2 3" key="1">
    <citation type="submission" date="2017-06" db="EMBL/GenBank/DDBJ databases">
        <title>Ant-infecting Ophiocordyceps genomes reveal a high diversity of potential behavioral manipulation genes and a possible major role for enterotoxins.</title>
        <authorList>
            <person name="De Bekker C."/>
            <person name="Evans H.C."/>
            <person name="Brachmann A."/>
            <person name="Hughes D.P."/>
        </authorList>
    </citation>
    <scope>NUCLEOTIDE SEQUENCE [LARGE SCALE GENOMIC DNA]</scope>
    <source>
        <strain evidence="2 3">1348a</strain>
    </source>
</reference>
<dbReference type="Proteomes" id="UP000224854">
    <property type="component" value="Unassembled WGS sequence"/>
</dbReference>
<dbReference type="OrthoDB" id="5985073at2759"/>
<feature type="compositionally biased region" description="Basic residues" evidence="1">
    <location>
        <begin position="263"/>
        <end position="275"/>
    </location>
</feature>
<dbReference type="EMBL" id="NJEU01001978">
    <property type="protein sequence ID" value="PHH58939.1"/>
    <property type="molecule type" value="Genomic_DNA"/>
</dbReference>
<dbReference type="AlphaFoldDB" id="A0A2C5X723"/>
<evidence type="ECO:0000313" key="3">
    <source>
        <dbReference type="Proteomes" id="UP000224854"/>
    </source>
</evidence>
<name>A0A2C5X723_9HYPO</name>
<evidence type="ECO:0000256" key="1">
    <source>
        <dbReference type="SAM" id="MobiDB-lite"/>
    </source>
</evidence>